<proteinExistence type="predicted"/>
<comment type="caution">
    <text evidence="1">The sequence shown here is derived from an EMBL/GenBank/DDBJ whole genome shotgun (WGS) entry which is preliminary data.</text>
</comment>
<reference evidence="2" key="1">
    <citation type="submission" date="2015-11" db="EMBL/GenBank/DDBJ databases">
        <authorList>
            <person name="Tobias N.J."/>
            <person name="Mishra B."/>
            <person name="Gupta D.K."/>
            <person name="Thines M."/>
            <person name="Stinear T.P."/>
            <person name="Bode H.B."/>
        </authorList>
    </citation>
    <scope>NUCLEOTIDE SEQUENCE [LARGE SCALE GENOMIC DNA]</scope>
    <source>
        <strain evidence="2">PB45.5</strain>
    </source>
</reference>
<sequence length="100" mass="11219">MNLVLSAKQIKDLAEFVGFSVTATGRVGRDCYEEYVICEGTIAEDPIDGSPEYNGLIVQATTWSGKYPLTNQSVHCHNCFVELYPLAQFDMCDRCREESE</sequence>
<dbReference type="Proteomes" id="UP000092665">
    <property type="component" value="Unassembled WGS sequence"/>
</dbReference>
<organism evidence="1 2">
    <name type="scientific">Photorhabdus namnaonensis</name>
    <dbReference type="NCBI Taxonomy" id="1851568"/>
    <lineage>
        <taxon>Bacteria</taxon>
        <taxon>Pseudomonadati</taxon>
        <taxon>Pseudomonadota</taxon>
        <taxon>Gammaproteobacteria</taxon>
        <taxon>Enterobacterales</taxon>
        <taxon>Morganellaceae</taxon>
        <taxon>Photorhabdus</taxon>
    </lineage>
</organism>
<dbReference type="AlphaFoldDB" id="A0A1B8YGQ6"/>
<accession>A0A1B8YGQ6</accession>
<name>A0A1B8YGQ6_9GAMM</name>
<protein>
    <submittedName>
        <fullName evidence="1">Uncharacterized protein</fullName>
    </submittedName>
</protein>
<evidence type="ECO:0000313" key="1">
    <source>
        <dbReference type="EMBL" id="OCA54225.1"/>
    </source>
</evidence>
<dbReference type="RefSeq" id="WP_065390741.1">
    <property type="nucleotide sequence ID" value="NZ_CAWMQN010000072.1"/>
</dbReference>
<keyword evidence="2" id="KW-1185">Reference proteome</keyword>
<evidence type="ECO:0000313" key="2">
    <source>
        <dbReference type="Proteomes" id="UP000092665"/>
    </source>
</evidence>
<gene>
    <name evidence="1" type="ORF">Phpb_02669</name>
</gene>
<dbReference type="EMBL" id="LOIC01000072">
    <property type="protein sequence ID" value="OCA54225.1"/>
    <property type="molecule type" value="Genomic_DNA"/>
</dbReference>